<evidence type="ECO:0000313" key="1">
    <source>
        <dbReference type="EMBL" id="MCE7027323.1"/>
    </source>
</evidence>
<dbReference type="InterPro" id="IPR007460">
    <property type="entry name" value="BrnT_toxin"/>
</dbReference>
<name>A0A9X1NYP6_9HYPH</name>
<comment type="caution">
    <text evidence="1">The sequence shown here is derived from an EMBL/GenBank/DDBJ whole genome shotgun (WGS) entry which is preliminary data.</text>
</comment>
<organism evidence="1 2">
    <name type="scientific">Jiella avicenniae</name>
    <dbReference type="NCBI Taxonomy" id="2907202"/>
    <lineage>
        <taxon>Bacteria</taxon>
        <taxon>Pseudomonadati</taxon>
        <taxon>Pseudomonadota</taxon>
        <taxon>Alphaproteobacteria</taxon>
        <taxon>Hyphomicrobiales</taxon>
        <taxon>Aurantimonadaceae</taxon>
        <taxon>Jiella</taxon>
    </lineage>
</organism>
<dbReference type="RefSeq" id="WP_233718074.1">
    <property type="nucleotide sequence ID" value="NZ_JAJUWU010000004.1"/>
</dbReference>
<dbReference type="Pfam" id="PF04365">
    <property type="entry name" value="BrnT_toxin"/>
    <property type="match status" value="1"/>
</dbReference>
<proteinExistence type="predicted"/>
<dbReference type="AlphaFoldDB" id="A0A9X1NYP6"/>
<gene>
    <name evidence="1" type="ORF">LZD57_04900</name>
</gene>
<dbReference type="EMBL" id="JAJUWU010000004">
    <property type="protein sequence ID" value="MCE7027323.1"/>
    <property type="molecule type" value="Genomic_DNA"/>
</dbReference>
<reference evidence="1" key="1">
    <citation type="submission" date="2022-01" db="EMBL/GenBank/DDBJ databases">
        <title>Jiella avicenniae sp. nov., a novel endophytic bacterium isolated from bark of Avicennia marina.</title>
        <authorList>
            <person name="Tuo L."/>
        </authorList>
    </citation>
    <scope>NUCLEOTIDE SEQUENCE</scope>
    <source>
        <strain evidence="1">CBK1P-4</strain>
    </source>
</reference>
<accession>A0A9X1NYP6</accession>
<dbReference type="Proteomes" id="UP001139035">
    <property type="component" value="Unassembled WGS sequence"/>
</dbReference>
<dbReference type="Gene3D" id="3.10.450.530">
    <property type="entry name" value="Ribonuclease toxin, BrnT, of type II toxin-antitoxin system"/>
    <property type="match status" value="1"/>
</dbReference>
<protein>
    <submittedName>
        <fullName evidence="1">BrnT family toxin</fullName>
    </submittedName>
</protein>
<evidence type="ECO:0000313" key="2">
    <source>
        <dbReference type="Proteomes" id="UP001139035"/>
    </source>
</evidence>
<sequence length="90" mass="10532">MKITFDPMKRDDVLRERGVDILYAALIFEGETLDVVDERHDYGEKRIISIGKVGDEYYTVVHVDHDEPIRIVTAWKGGRRAKKKYDDRHA</sequence>
<keyword evidence="2" id="KW-1185">Reference proteome</keyword>
<dbReference type="InterPro" id="IPR038573">
    <property type="entry name" value="BrnT_sf"/>
</dbReference>